<dbReference type="AlphaFoldDB" id="W4HAS0"/>
<reference evidence="1" key="1">
    <citation type="submission" date="2013-12" db="EMBL/GenBank/DDBJ databases">
        <title>The Genome Sequence of Aphanomyces astaci APO3.</title>
        <authorList>
            <consortium name="The Broad Institute Genomics Platform"/>
            <person name="Russ C."/>
            <person name="Tyler B."/>
            <person name="van West P."/>
            <person name="Dieguez-Uribeondo J."/>
            <person name="Young S.K."/>
            <person name="Zeng Q."/>
            <person name="Gargeya S."/>
            <person name="Fitzgerald M."/>
            <person name="Abouelleil A."/>
            <person name="Alvarado L."/>
            <person name="Chapman S.B."/>
            <person name="Gainer-Dewar J."/>
            <person name="Goldberg J."/>
            <person name="Griggs A."/>
            <person name="Gujja S."/>
            <person name="Hansen M."/>
            <person name="Howarth C."/>
            <person name="Imamovic A."/>
            <person name="Ireland A."/>
            <person name="Larimer J."/>
            <person name="McCowan C."/>
            <person name="Murphy C."/>
            <person name="Pearson M."/>
            <person name="Poon T.W."/>
            <person name="Priest M."/>
            <person name="Roberts A."/>
            <person name="Saif S."/>
            <person name="Shea T."/>
            <person name="Sykes S."/>
            <person name="Wortman J."/>
            <person name="Nusbaum C."/>
            <person name="Birren B."/>
        </authorList>
    </citation>
    <scope>NUCLEOTIDE SEQUENCE [LARGE SCALE GENOMIC DNA]</scope>
    <source>
        <strain evidence="1">APO3</strain>
    </source>
</reference>
<name>W4HAS0_APHAT</name>
<dbReference type="VEuPathDB" id="FungiDB:H257_01514"/>
<accession>W4HAS0</accession>
<proteinExistence type="predicted"/>
<organism evidence="1">
    <name type="scientific">Aphanomyces astaci</name>
    <name type="common">Crayfish plague agent</name>
    <dbReference type="NCBI Taxonomy" id="112090"/>
    <lineage>
        <taxon>Eukaryota</taxon>
        <taxon>Sar</taxon>
        <taxon>Stramenopiles</taxon>
        <taxon>Oomycota</taxon>
        <taxon>Saprolegniomycetes</taxon>
        <taxon>Saprolegniales</taxon>
        <taxon>Verrucalvaceae</taxon>
        <taxon>Aphanomyces</taxon>
    </lineage>
</organism>
<gene>
    <name evidence="1" type="ORF">H257_01514</name>
</gene>
<protein>
    <submittedName>
        <fullName evidence="1">Uncharacterized protein</fullName>
    </submittedName>
</protein>
<dbReference type="EMBL" id="KI913115">
    <property type="protein sequence ID" value="ETV88208.1"/>
    <property type="molecule type" value="Genomic_DNA"/>
</dbReference>
<dbReference type="RefSeq" id="XP_009823071.1">
    <property type="nucleotide sequence ID" value="XM_009824769.1"/>
</dbReference>
<dbReference type="GeneID" id="20803510"/>
<evidence type="ECO:0000313" key="1">
    <source>
        <dbReference type="EMBL" id="ETV88208.1"/>
    </source>
</evidence>
<sequence>MSMISQSSGISAVGRVDFFTSINLPSWKWNALPHKAFRSSMASLVDSLSFVAIAGDAAIGDEPVAASSSTWGCWPMDRRYRIIGADLRRTSSFSTNCFSISRSNTSCRRCSDVRRGVDDAAGEVSVGGNMLRISCLVRRIDGW</sequence>